<protein>
    <recommendedName>
        <fullName evidence="4">Zn(2)-C6 fungal-type domain-containing protein</fullName>
    </recommendedName>
</protein>
<evidence type="ECO:0000313" key="6">
    <source>
        <dbReference type="Proteomes" id="UP000803884"/>
    </source>
</evidence>
<dbReference type="PROSITE" id="PS50048">
    <property type="entry name" value="ZN2_CY6_FUNGAL_2"/>
    <property type="match status" value="1"/>
</dbReference>
<proteinExistence type="predicted"/>
<dbReference type="SUPFAM" id="SSF57701">
    <property type="entry name" value="Zn2/Cys6 DNA-binding domain"/>
    <property type="match status" value="1"/>
</dbReference>
<feature type="compositionally biased region" description="Low complexity" evidence="3">
    <location>
        <begin position="810"/>
        <end position="825"/>
    </location>
</feature>
<feature type="domain" description="Zn(2)-C6 fungal-type" evidence="4">
    <location>
        <begin position="136"/>
        <end position="167"/>
    </location>
</feature>
<feature type="compositionally biased region" description="Low complexity" evidence="3">
    <location>
        <begin position="757"/>
        <end position="769"/>
    </location>
</feature>
<dbReference type="SMART" id="SM00906">
    <property type="entry name" value="Fungal_trans"/>
    <property type="match status" value="1"/>
</dbReference>
<sequence length="854" mass="92989">MDPAARHVPPAQSPGSANQVSYESSISSQHSPQSTLQSTPIGYTSAGTPYPPIRATSPGQPHAPLPPNGMPPPYPYPPPQGPHVALAPPPLMHEHYMPNDSAMPTPGISPTHPSAAASAVLSAQKRAYRQRRKDPSCDACRERKVKCDATDMSSCSECSSRSVKCQFTKETNRRMSSIKQVQDLEKQLASARQQINQMKSSGQEGSSADTEGSIASIPSLNLPETSNREQKTTPPVMSNFDGVRQNLRNYGRGIFKPPPPYRQNGPAARYPRDDVPLPPRQLADRLLSHYHGSVHVYAPHIHWPTFQREYEELYRRGTLEGCEFIWVAVFFAVLACGTLMDPPGSSTGPDAEGSKLIQLSMRSIDFTNDDLTLDHVRVNLLFSMYFVETNVRSTARVWLAAAMNIAQDIGLHSDHGPYGTFETEMRKRVWWSLYTWDRVVSLETGKPLHINDDDCDVSEPMPVDDDHIQPNGTILQPSSQATPNGMIAVIPVVRITASIKKTLKSRTITAATLNTYDQHFKAIMASYPDPFGIHSNTDLDPRLLTAACSLQTSRFLLYRHNLTPACRRSERRDALDRLVSVAQDTALYVQRSFNPAHMSSWAARIRTMAPAFYCAHIWRCILVLTFRAEYAAALTLLQVSAAVADLRPNNLACGRHLAFFLDKLVDRLRAGASKHQLENDEEMLAYVSADMQGAPESAWVWAGSEPMSASPITSSSNLPGAPEASPAAGYQLTERELRDWPGWDQIQRVLTQLLHESQSQPQAQPQQQARPPPQQQQQGGFALPPIQQHGGGSSSSSGHHLAPAPALQPGGSVSPAPSSSHSLSSGNGGGGGGGGGVGIGSGGGSSRISIKDIM</sequence>
<evidence type="ECO:0000313" key="5">
    <source>
        <dbReference type="EMBL" id="KAL1587610.1"/>
    </source>
</evidence>
<dbReference type="InterPro" id="IPR050987">
    <property type="entry name" value="AtrR-like"/>
</dbReference>
<dbReference type="GO" id="GO:0003677">
    <property type="term" value="F:DNA binding"/>
    <property type="evidence" value="ECO:0007669"/>
    <property type="project" value="InterPro"/>
</dbReference>
<keyword evidence="1" id="KW-0479">Metal-binding</keyword>
<dbReference type="Pfam" id="PF04082">
    <property type="entry name" value="Fungal_trans"/>
    <property type="match status" value="1"/>
</dbReference>
<dbReference type="Proteomes" id="UP000803884">
    <property type="component" value="Unassembled WGS sequence"/>
</dbReference>
<keyword evidence="6" id="KW-1185">Reference proteome</keyword>
<dbReference type="SMART" id="SM00066">
    <property type="entry name" value="GAL4"/>
    <property type="match status" value="1"/>
</dbReference>
<feature type="compositionally biased region" description="Pro residues" evidence="3">
    <location>
        <begin position="61"/>
        <end position="81"/>
    </location>
</feature>
<evidence type="ECO:0000259" key="4">
    <source>
        <dbReference type="PROSITE" id="PS50048"/>
    </source>
</evidence>
<reference evidence="5 6" key="1">
    <citation type="journal article" date="2020" name="Microbiol. Resour. Announc.">
        <title>Draft Genome Sequence of a Cladosporium Species Isolated from the Mesophotic Ascidian Didemnum maculosum.</title>
        <authorList>
            <person name="Gioti A."/>
            <person name="Siaperas R."/>
            <person name="Nikolaivits E."/>
            <person name="Le Goff G."/>
            <person name="Ouazzani J."/>
            <person name="Kotoulas G."/>
            <person name="Topakas E."/>
        </authorList>
    </citation>
    <scope>NUCLEOTIDE SEQUENCE [LARGE SCALE GENOMIC DNA]</scope>
    <source>
        <strain evidence="5 6">TM138-S3</strain>
    </source>
</reference>
<dbReference type="GO" id="GO:0008270">
    <property type="term" value="F:zinc ion binding"/>
    <property type="evidence" value="ECO:0007669"/>
    <property type="project" value="InterPro"/>
</dbReference>
<dbReference type="Pfam" id="PF00172">
    <property type="entry name" value="Zn_clus"/>
    <property type="match status" value="1"/>
</dbReference>
<evidence type="ECO:0000256" key="1">
    <source>
        <dbReference type="ARBA" id="ARBA00022723"/>
    </source>
</evidence>
<feature type="compositionally biased region" description="Polar residues" evidence="3">
    <location>
        <begin position="216"/>
        <end position="225"/>
    </location>
</feature>
<dbReference type="InterPro" id="IPR007219">
    <property type="entry name" value="XnlR_reg_dom"/>
</dbReference>
<feature type="compositionally biased region" description="Gly residues" evidence="3">
    <location>
        <begin position="826"/>
        <end position="845"/>
    </location>
</feature>
<evidence type="ECO:0000256" key="2">
    <source>
        <dbReference type="ARBA" id="ARBA00023242"/>
    </source>
</evidence>
<dbReference type="PANTHER" id="PTHR46910">
    <property type="entry name" value="TRANSCRIPTION FACTOR PDR1"/>
    <property type="match status" value="1"/>
</dbReference>
<dbReference type="RefSeq" id="XP_069230715.1">
    <property type="nucleotide sequence ID" value="XM_069372283.1"/>
</dbReference>
<dbReference type="GO" id="GO:0000981">
    <property type="term" value="F:DNA-binding transcription factor activity, RNA polymerase II-specific"/>
    <property type="evidence" value="ECO:0007669"/>
    <property type="project" value="InterPro"/>
</dbReference>
<feature type="compositionally biased region" description="Polar residues" evidence="3">
    <location>
        <begin position="190"/>
        <end position="210"/>
    </location>
</feature>
<dbReference type="Gene3D" id="4.10.240.10">
    <property type="entry name" value="Zn(2)-C6 fungal-type DNA-binding domain"/>
    <property type="match status" value="1"/>
</dbReference>
<name>A0AB34KRW6_9PEZI</name>
<dbReference type="CDD" id="cd12148">
    <property type="entry name" value="fungal_TF_MHR"/>
    <property type="match status" value="1"/>
</dbReference>
<accession>A0AB34KRW6</accession>
<dbReference type="GO" id="GO:0006351">
    <property type="term" value="P:DNA-templated transcription"/>
    <property type="evidence" value="ECO:0007669"/>
    <property type="project" value="InterPro"/>
</dbReference>
<feature type="region of interest" description="Disordered" evidence="3">
    <location>
        <begin position="1"/>
        <end position="81"/>
    </location>
</feature>
<feature type="region of interest" description="Disordered" evidence="3">
    <location>
        <begin position="756"/>
        <end position="854"/>
    </location>
</feature>
<feature type="region of interest" description="Disordered" evidence="3">
    <location>
        <begin position="189"/>
        <end position="275"/>
    </location>
</feature>
<dbReference type="InterPro" id="IPR036864">
    <property type="entry name" value="Zn2-C6_fun-type_DNA-bd_sf"/>
</dbReference>
<dbReference type="PANTHER" id="PTHR46910:SF1">
    <property type="entry name" value="MISCELLANEOUS ZN(II)2CYS6 TRANSCRIPTION FACTOR (EUROFUNG)-RELATED"/>
    <property type="match status" value="1"/>
</dbReference>
<dbReference type="InterPro" id="IPR001138">
    <property type="entry name" value="Zn2Cys6_DnaBD"/>
</dbReference>
<dbReference type="GeneID" id="96005121"/>
<evidence type="ECO:0000256" key="3">
    <source>
        <dbReference type="SAM" id="MobiDB-lite"/>
    </source>
</evidence>
<comment type="caution">
    <text evidence="5">The sequence shown here is derived from an EMBL/GenBank/DDBJ whole genome shotgun (WGS) entry which is preliminary data.</text>
</comment>
<dbReference type="AlphaFoldDB" id="A0AB34KRW6"/>
<feature type="compositionally biased region" description="Polar residues" evidence="3">
    <location>
        <begin position="35"/>
        <end position="47"/>
    </location>
</feature>
<keyword evidence="2" id="KW-0539">Nucleus</keyword>
<dbReference type="CDD" id="cd00067">
    <property type="entry name" value="GAL4"/>
    <property type="match status" value="1"/>
</dbReference>
<gene>
    <name evidence="5" type="ORF">WHR41_03677</name>
</gene>
<organism evidence="5 6">
    <name type="scientific">Cladosporium halotolerans</name>
    <dbReference type="NCBI Taxonomy" id="1052096"/>
    <lineage>
        <taxon>Eukaryota</taxon>
        <taxon>Fungi</taxon>
        <taxon>Dikarya</taxon>
        <taxon>Ascomycota</taxon>
        <taxon>Pezizomycotina</taxon>
        <taxon>Dothideomycetes</taxon>
        <taxon>Dothideomycetidae</taxon>
        <taxon>Cladosporiales</taxon>
        <taxon>Cladosporiaceae</taxon>
        <taxon>Cladosporium</taxon>
    </lineage>
</organism>
<dbReference type="PROSITE" id="PS00463">
    <property type="entry name" value="ZN2_CY6_FUNGAL_1"/>
    <property type="match status" value="1"/>
</dbReference>
<dbReference type="EMBL" id="JAAQHG020000009">
    <property type="protein sequence ID" value="KAL1587610.1"/>
    <property type="molecule type" value="Genomic_DNA"/>
</dbReference>
<feature type="compositionally biased region" description="Low complexity" evidence="3">
    <location>
        <begin position="19"/>
        <end position="34"/>
    </location>
</feature>